<dbReference type="Pfam" id="PF02627">
    <property type="entry name" value="CMD"/>
    <property type="match status" value="1"/>
</dbReference>
<dbReference type="AlphaFoldDB" id="A0A010Z4S9"/>
<dbReference type="PATRIC" id="fig|927661.3.peg.3486"/>
<sequence>MAAGDHGLGGRLPLVDPAALTPAQQPFYDAAMEEQYPWSQRAGFQFVTEDRRLIGPYNAFLRRPEVSEKFQEFAKAASRHSSLSPQLCEVVILAVGSAWGSDYEVYAHRILAQVAGVTADDAAAMAAGRSPGKLGREAELVFALVRQLTVEHHVDRTLYDEARSVFGEQGLVDIAALTGVYLTVSSVLNLFAVPAPE</sequence>
<dbReference type="InterPro" id="IPR003779">
    <property type="entry name" value="CMD-like"/>
</dbReference>
<dbReference type="EMBL" id="JFBT01000001">
    <property type="protein sequence ID" value="EXG82353.1"/>
    <property type="molecule type" value="Genomic_DNA"/>
</dbReference>
<dbReference type="Gene3D" id="1.20.1290.10">
    <property type="entry name" value="AhpD-like"/>
    <property type="match status" value="1"/>
</dbReference>
<dbReference type="RefSeq" id="WP_035852073.1">
    <property type="nucleotide sequence ID" value="NZ_KK073874.1"/>
</dbReference>
<accession>A0A010Z4S9</accession>
<evidence type="ECO:0000259" key="1">
    <source>
        <dbReference type="Pfam" id="PF02627"/>
    </source>
</evidence>
<dbReference type="GO" id="GO:0051920">
    <property type="term" value="F:peroxiredoxin activity"/>
    <property type="evidence" value="ECO:0007669"/>
    <property type="project" value="InterPro"/>
</dbReference>
<gene>
    <name evidence="2" type="ORF">CryarDRAFT_3529</name>
</gene>
<evidence type="ECO:0000313" key="3">
    <source>
        <dbReference type="Proteomes" id="UP000021053"/>
    </source>
</evidence>
<organism evidence="2 3">
    <name type="scientific">Cryptosporangium arvum DSM 44712</name>
    <dbReference type="NCBI Taxonomy" id="927661"/>
    <lineage>
        <taxon>Bacteria</taxon>
        <taxon>Bacillati</taxon>
        <taxon>Actinomycetota</taxon>
        <taxon>Actinomycetes</taxon>
        <taxon>Cryptosporangiales</taxon>
        <taxon>Cryptosporangiaceae</taxon>
        <taxon>Cryptosporangium</taxon>
    </lineage>
</organism>
<dbReference type="PANTHER" id="PTHR34846:SF11">
    <property type="entry name" value="4-CARBOXYMUCONOLACTONE DECARBOXYLASE FAMILY PROTEIN (AFU_ORTHOLOGUE AFUA_6G11590)"/>
    <property type="match status" value="1"/>
</dbReference>
<feature type="domain" description="Carboxymuconolactone decarboxylase-like" evidence="1">
    <location>
        <begin position="64"/>
        <end position="134"/>
    </location>
</feature>
<dbReference type="Proteomes" id="UP000021053">
    <property type="component" value="Unassembled WGS sequence"/>
</dbReference>
<dbReference type="InterPro" id="IPR029032">
    <property type="entry name" value="AhpD-like"/>
</dbReference>
<comment type="caution">
    <text evidence="2">The sequence shown here is derived from an EMBL/GenBank/DDBJ whole genome shotgun (WGS) entry which is preliminary data.</text>
</comment>
<keyword evidence="3" id="KW-1185">Reference proteome</keyword>
<evidence type="ECO:0000313" key="2">
    <source>
        <dbReference type="EMBL" id="EXG82353.1"/>
    </source>
</evidence>
<name>A0A010Z4S9_9ACTN</name>
<dbReference type="PANTHER" id="PTHR34846">
    <property type="entry name" value="4-CARBOXYMUCONOLACTONE DECARBOXYLASE FAMILY PROTEIN (AFU_ORTHOLOGUE AFUA_6G11590)"/>
    <property type="match status" value="1"/>
</dbReference>
<reference evidence="2 3" key="1">
    <citation type="submission" date="2013-07" db="EMBL/GenBank/DDBJ databases">
        <authorList>
            <consortium name="DOE Joint Genome Institute"/>
            <person name="Eisen J."/>
            <person name="Huntemann M."/>
            <person name="Han J."/>
            <person name="Chen A."/>
            <person name="Kyrpides N."/>
            <person name="Mavromatis K."/>
            <person name="Markowitz V."/>
            <person name="Palaniappan K."/>
            <person name="Ivanova N."/>
            <person name="Schaumberg A."/>
            <person name="Pati A."/>
            <person name="Liolios K."/>
            <person name="Nordberg H.P."/>
            <person name="Cantor M.N."/>
            <person name="Hua S.X."/>
            <person name="Woyke T."/>
        </authorList>
    </citation>
    <scope>NUCLEOTIDE SEQUENCE [LARGE SCALE GENOMIC DNA]</scope>
    <source>
        <strain evidence="2 3">DSM 44712</strain>
    </source>
</reference>
<dbReference type="SUPFAM" id="SSF69118">
    <property type="entry name" value="AhpD-like"/>
    <property type="match status" value="1"/>
</dbReference>
<protein>
    <recommendedName>
        <fullName evidence="1">Carboxymuconolactone decarboxylase-like domain-containing protein</fullName>
    </recommendedName>
</protein>
<dbReference type="OrthoDB" id="949132at2"/>
<proteinExistence type="predicted"/>
<dbReference type="HOGENOM" id="CLU_082760_3_1_11"/>